<reference evidence="2" key="1">
    <citation type="journal article" date="2024" name="IScience">
        <title>Strigolactones Initiate the Formation of Haustorium-like Structures in Castilleja.</title>
        <authorList>
            <person name="Buerger M."/>
            <person name="Peterson D."/>
            <person name="Chory J."/>
        </authorList>
    </citation>
    <scope>NUCLEOTIDE SEQUENCE [LARGE SCALE GENOMIC DNA]</scope>
</reference>
<evidence type="ECO:0000313" key="1">
    <source>
        <dbReference type="EMBL" id="KAL3629393.1"/>
    </source>
</evidence>
<dbReference type="AlphaFoldDB" id="A0ABD3CHK6"/>
<keyword evidence="2" id="KW-1185">Reference proteome</keyword>
<dbReference type="EMBL" id="JAVIJP010000034">
    <property type="protein sequence ID" value="KAL3629393.1"/>
    <property type="molecule type" value="Genomic_DNA"/>
</dbReference>
<name>A0ABD3CHK6_9LAMI</name>
<protein>
    <submittedName>
        <fullName evidence="1">Uncharacterized protein</fullName>
    </submittedName>
</protein>
<proteinExistence type="predicted"/>
<dbReference type="Proteomes" id="UP001632038">
    <property type="component" value="Unassembled WGS sequence"/>
</dbReference>
<sequence length="150" mass="16823">MAFSSSSILLRSILAKGISTSTSNYCNFVKFSARSGASWFNRTGLSTATDTTAVQNQDSPGGPWLMLPPEYEDGDVSYKEYKVGLRQLGKMTYKFYSLLDNKVHTPCPDDVIRELRLVCRGSSHGWLALLGPRDEGFFLYNPITRRCKSY</sequence>
<comment type="caution">
    <text evidence="1">The sequence shown here is derived from an EMBL/GenBank/DDBJ whole genome shotgun (WGS) entry which is preliminary data.</text>
</comment>
<evidence type="ECO:0000313" key="2">
    <source>
        <dbReference type="Proteomes" id="UP001632038"/>
    </source>
</evidence>
<organism evidence="1 2">
    <name type="scientific">Castilleja foliolosa</name>
    <dbReference type="NCBI Taxonomy" id="1961234"/>
    <lineage>
        <taxon>Eukaryota</taxon>
        <taxon>Viridiplantae</taxon>
        <taxon>Streptophyta</taxon>
        <taxon>Embryophyta</taxon>
        <taxon>Tracheophyta</taxon>
        <taxon>Spermatophyta</taxon>
        <taxon>Magnoliopsida</taxon>
        <taxon>eudicotyledons</taxon>
        <taxon>Gunneridae</taxon>
        <taxon>Pentapetalae</taxon>
        <taxon>asterids</taxon>
        <taxon>lamiids</taxon>
        <taxon>Lamiales</taxon>
        <taxon>Orobanchaceae</taxon>
        <taxon>Pedicularideae</taxon>
        <taxon>Castillejinae</taxon>
        <taxon>Castilleja</taxon>
    </lineage>
</organism>
<gene>
    <name evidence="1" type="ORF">CASFOL_026615</name>
</gene>
<accession>A0ABD3CHK6</accession>